<name>A0A3G3JT65_9BACL</name>
<dbReference type="Proteomes" id="UP000269097">
    <property type="component" value="Chromosome"/>
</dbReference>
<accession>A0A3G3JT65</accession>
<reference evidence="1 2" key="1">
    <citation type="submission" date="2018-10" db="EMBL/GenBank/DDBJ databases">
        <title>Genome Sequence of Cohnella sp.</title>
        <authorList>
            <person name="Srinivasan S."/>
            <person name="Kim M.K."/>
        </authorList>
    </citation>
    <scope>NUCLEOTIDE SEQUENCE [LARGE SCALE GENOMIC DNA]</scope>
    <source>
        <strain evidence="1 2">18JY8-7</strain>
    </source>
</reference>
<organism evidence="1 2">
    <name type="scientific">Cohnella candidum</name>
    <dbReference type="NCBI Taxonomy" id="2674991"/>
    <lineage>
        <taxon>Bacteria</taxon>
        <taxon>Bacillati</taxon>
        <taxon>Bacillota</taxon>
        <taxon>Bacilli</taxon>
        <taxon>Bacillales</taxon>
        <taxon>Paenibacillaceae</taxon>
        <taxon>Cohnella</taxon>
    </lineage>
</organism>
<gene>
    <name evidence="1" type="ORF">EAV92_01540</name>
</gene>
<evidence type="ECO:0000313" key="1">
    <source>
        <dbReference type="EMBL" id="AYQ71384.1"/>
    </source>
</evidence>
<keyword evidence="2" id="KW-1185">Reference proteome</keyword>
<protein>
    <submittedName>
        <fullName evidence="1">Uncharacterized protein</fullName>
    </submittedName>
</protein>
<sequence length="149" mass="16405">MVSRPIRRGRGFWGDIERYVVPSAYSDNQYAYVAADMETVKQPLSKSVIAEAIATPVMAIPPSPQPVIDDDLPSTVLSEESAALAEDIRQIKYKYIVGKIAGQDLSGHDGRILVRKNEVISEEHIELADREGKLADLIVSMRIPGLGEE</sequence>
<dbReference type="EMBL" id="CP033433">
    <property type="protein sequence ID" value="AYQ71384.1"/>
    <property type="molecule type" value="Genomic_DNA"/>
</dbReference>
<dbReference type="KEGG" id="coh:EAV92_01540"/>
<dbReference type="AlphaFoldDB" id="A0A3G3JT65"/>
<evidence type="ECO:0000313" key="2">
    <source>
        <dbReference type="Proteomes" id="UP000269097"/>
    </source>
</evidence>
<dbReference type="RefSeq" id="WP_123039448.1">
    <property type="nucleotide sequence ID" value="NZ_CP033433.1"/>
</dbReference>
<proteinExistence type="predicted"/>